<accession>A0ABR3HX55</accession>
<comment type="caution">
    <text evidence="2">The sequence shown here is derived from an EMBL/GenBank/DDBJ whole genome shotgun (WGS) entry which is preliminary data.</text>
</comment>
<evidence type="ECO:0000313" key="3">
    <source>
        <dbReference type="Proteomes" id="UP001549920"/>
    </source>
</evidence>
<proteinExistence type="predicted"/>
<gene>
    <name evidence="2" type="ORF">ABMA27_002260</name>
</gene>
<dbReference type="Proteomes" id="UP001549920">
    <property type="component" value="Unassembled WGS sequence"/>
</dbReference>
<dbReference type="PANTHER" id="PTHR34239:SF2">
    <property type="entry name" value="TRANSPOSABLE ELEMENT P TRANSPOSASE_THAP9 CONSERVED DOMAIN-CONTAINING PROTEIN"/>
    <property type="match status" value="1"/>
</dbReference>
<feature type="compositionally biased region" description="Polar residues" evidence="1">
    <location>
        <begin position="363"/>
        <end position="372"/>
    </location>
</feature>
<evidence type="ECO:0000256" key="1">
    <source>
        <dbReference type="SAM" id="MobiDB-lite"/>
    </source>
</evidence>
<organism evidence="2 3">
    <name type="scientific">Loxostege sticticalis</name>
    <name type="common">Beet webworm moth</name>
    <dbReference type="NCBI Taxonomy" id="481309"/>
    <lineage>
        <taxon>Eukaryota</taxon>
        <taxon>Metazoa</taxon>
        <taxon>Ecdysozoa</taxon>
        <taxon>Arthropoda</taxon>
        <taxon>Hexapoda</taxon>
        <taxon>Insecta</taxon>
        <taxon>Pterygota</taxon>
        <taxon>Neoptera</taxon>
        <taxon>Endopterygota</taxon>
        <taxon>Lepidoptera</taxon>
        <taxon>Glossata</taxon>
        <taxon>Ditrysia</taxon>
        <taxon>Pyraloidea</taxon>
        <taxon>Crambidae</taxon>
        <taxon>Pyraustinae</taxon>
        <taxon>Loxostege</taxon>
    </lineage>
</organism>
<evidence type="ECO:0000313" key="2">
    <source>
        <dbReference type="EMBL" id="KAL0881141.1"/>
    </source>
</evidence>
<keyword evidence="3" id="KW-1185">Reference proteome</keyword>
<feature type="compositionally biased region" description="Polar residues" evidence="1">
    <location>
        <begin position="278"/>
        <end position="300"/>
    </location>
</feature>
<sequence length="372" mass="42093">MPKRPYEDSDEEKWEKKLKKYQKKLERKRKKRRVLIYSDSDDEILDIAEIQENEDENILEPQLPSAEQEAPLTDVLPCDEPPSDVPSCDVAPSEDNIDAEFLQALGNDHIEAPVWGDDIISHLSDRWEPILKTGIKKEVKEDLNKKYLFPKNSPSCKPPILNPEISSIVTDASRNRDNRIATKQEQLGHALAALGKAMAGLMTKTMETPQVLQVLNDVGKLVADSHFLETDTRRTLIIPLLDKSFIEPIKDRKRDVYLFGDQLKDFIKSSRGIKKSGQLITPPQTSHLNWRNPSTFQPRTQRPGRAPPHRGTGVSRAQWSGRRRAPYPPPAQPQQPPVYAATMRRQAPPAAPAANYRPHPAPTTSRARNPTK</sequence>
<dbReference type="PANTHER" id="PTHR34239">
    <property type="entry name" value="APPLE DOMAIN-CONTAINING PROTEIN"/>
    <property type="match status" value="1"/>
</dbReference>
<dbReference type="EMBL" id="JBEUOH010000012">
    <property type="protein sequence ID" value="KAL0881141.1"/>
    <property type="molecule type" value="Genomic_DNA"/>
</dbReference>
<feature type="compositionally biased region" description="Low complexity" evidence="1">
    <location>
        <begin position="337"/>
        <end position="358"/>
    </location>
</feature>
<feature type="region of interest" description="Disordered" evidence="1">
    <location>
        <begin position="274"/>
        <end position="372"/>
    </location>
</feature>
<name>A0ABR3HX55_LOXSC</name>
<protein>
    <submittedName>
        <fullName evidence="2">Uncharacterized protein</fullName>
    </submittedName>
</protein>
<reference evidence="2 3" key="1">
    <citation type="submission" date="2024-06" db="EMBL/GenBank/DDBJ databases">
        <title>A chromosome-level genome assembly of beet webworm, Loxostege sticticalis.</title>
        <authorList>
            <person name="Zhang Y."/>
        </authorList>
    </citation>
    <scope>NUCLEOTIDE SEQUENCE [LARGE SCALE GENOMIC DNA]</scope>
    <source>
        <strain evidence="2">AQ026</strain>
        <tissue evidence="2">Whole body</tissue>
    </source>
</reference>
<feature type="compositionally biased region" description="Pro residues" evidence="1">
    <location>
        <begin position="326"/>
        <end position="336"/>
    </location>
</feature>